<gene>
    <name evidence="1" type="ORF">TKK_005623</name>
</gene>
<reference evidence="1 2" key="1">
    <citation type="journal article" date="2024" name="bioRxiv">
        <title>A reference genome for Trichogramma kaykai: A tiny desert-dwelling parasitoid wasp with competing sex-ratio distorters.</title>
        <authorList>
            <person name="Culotta J."/>
            <person name="Lindsey A.R."/>
        </authorList>
    </citation>
    <scope>NUCLEOTIDE SEQUENCE [LARGE SCALE GENOMIC DNA]</scope>
    <source>
        <strain evidence="1 2">KSX58</strain>
    </source>
</reference>
<accession>A0ABD2X7X2</accession>
<proteinExistence type="predicted"/>
<protein>
    <submittedName>
        <fullName evidence="1">Uncharacterized protein</fullName>
    </submittedName>
</protein>
<organism evidence="1 2">
    <name type="scientific">Trichogramma kaykai</name>
    <dbReference type="NCBI Taxonomy" id="54128"/>
    <lineage>
        <taxon>Eukaryota</taxon>
        <taxon>Metazoa</taxon>
        <taxon>Ecdysozoa</taxon>
        <taxon>Arthropoda</taxon>
        <taxon>Hexapoda</taxon>
        <taxon>Insecta</taxon>
        <taxon>Pterygota</taxon>
        <taxon>Neoptera</taxon>
        <taxon>Endopterygota</taxon>
        <taxon>Hymenoptera</taxon>
        <taxon>Apocrita</taxon>
        <taxon>Proctotrupomorpha</taxon>
        <taxon>Chalcidoidea</taxon>
        <taxon>Trichogrammatidae</taxon>
        <taxon>Trichogramma</taxon>
    </lineage>
</organism>
<sequence length="141" mass="16172">MALYVAARAASEKTLSRGVSLELCLVVRYTNIAQFCRRHRCRRVTLSTVLPKSCLATRIRFYDTFTRASFFIVQPAVFGSSLGVYTKIHIAHQSSKIKLCGVRDPLALGLDVEYAKALAKFQMKMRIRQVERRQLFALHYR</sequence>
<comment type="caution">
    <text evidence="1">The sequence shown here is derived from an EMBL/GenBank/DDBJ whole genome shotgun (WGS) entry which is preliminary data.</text>
</comment>
<name>A0ABD2X7X2_9HYME</name>
<dbReference type="Proteomes" id="UP001627154">
    <property type="component" value="Unassembled WGS sequence"/>
</dbReference>
<dbReference type="EMBL" id="JBJJXI010000049">
    <property type="protein sequence ID" value="KAL3400964.1"/>
    <property type="molecule type" value="Genomic_DNA"/>
</dbReference>
<evidence type="ECO:0000313" key="1">
    <source>
        <dbReference type="EMBL" id="KAL3400964.1"/>
    </source>
</evidence>
<keyword evidence="2" id="KW-1185">Reference proteome</keyword>
<dbReference type="AlphaFoldDB" id="A0ABD2X7X2"/>
<evidence type="ECO:0000313" key="2">
    <source>
        <dbReference type="Proteomes" id="UP001627154"/>
    </source>
</evidence>